<dbReference type="PROSITE" id="PS50109">
    <property type="entry name" value="HIS_KIN"/>
    <property type="match status" value="1"/>
</dbReference>
<dbReference type="SUPFAM" id="SSF55874">
    <property type="entry name" value="ATPase domain of HSP90 chaperone/DNA topoisomerase II/histidine kinase"/>
    <property type="match status" value="2"/>
</dbReference>
<dbReference type="InterPro" id="IPR036890">
    <property type="entry name" value="HATPase_C_sf"/>
</dbReference>
<keyword evidence="10" id="KW-1185">Reference proteome</keyword>
<evidence type="ECO:0000256" key="2">
    <source>
        <dbReference type="ARBA" id="ARBA00012438"/>
    </source>
</evidence>
<evidence type="ECO:0000259" key="8">
    <source>
        <dbReference type="PROSITE" id="PS50109"/>
    </source>
</evidence>
<keyword evidence="4" id="KW-0547">Nucleotide-binding</keyword>
<proteinExistence type="predicted"/>
<keyword evidence="3" id="KW-0808">Transferase</keyword>
<keyword evidence="6 9" id="KW-0067">ATP-binding</keyword>
<protein>
    <recommendedName>
        <fullName evidence="2">histidine kinase</fullName>
        <ecNumber evidence="2">2.7.13.3</ecNumber>
    </recommendedName>
</protein>
<evidence type="ECO:0000313" key="10">
    <source>
        <dbReference type="Proteomes" id="UP001048976"/>
    </source>
</evidence>
<evidence type="ECO:0000256" key="4">
    <source>
        <dbReference type="ARBA" id="ARBA00022741"/>
    </source>
</evidence>
<dbReference type="RefSeq" id="WP_169375859.1">
    <property type="nucleotide sequence ID" value="NZ_JAHSTY010000001.1"/>
</dbReference>
<evidence type="ECO:0000256" key="7">
    <source>
        <dbReference type="SAM" id="MobiDB-lite"/>
    </source>
</evidence>
<evidence type="ECO:0000256" key="3">
    <source>
        <dbReference type="ARBA" id="ARBA00022679"/>
    </source>
</evidence>
<dbReference type="PANTHER" id="PTHR44936:SF10">
    <property type="entry name" value="SENSOR PROTEIN RSTB"/>
    <property type="match status" value="1"/>
</dbReference>
<dbReference type="GO" id="GO:0005524">
    <property type="term" value="F:ATP binding"/>
    <property type="evidence" value="ECO:0007669"/>
    <property type="project" value="UniProtKB-KW"/>
</dbReference>
<dbReference type="SMART" id="SM00387">
    <property type="entry name" value="HATPase_c"/>
    <property type="match status" value="1"/>
</dbReference>
<evidence type="ECO:0000313" key="9">
    <source>
        <dbReference type="EMBL" id="MBV4453879.1"/>
    </source>
</evidence>
<dbReference type="EMBL" id="JAHSTY010000001">
    <property type="protein sequence ID" value="MBV4453879.1"/>
    <property type="molecule type" value="Genomic_DNA"/>
</dbReference>
<organism evidence="9 10">
    <name type="scientific">Pseudomonas azadiae</name>
    <dbReference type="NCBI Taxonomy" id="2843612"/>
    <lineage>
        <taxon>Bacteria</taxon>
        <taxon>Pseudomonadati</taxon>
        <taxon>Pseudomonadota</taxon>
        <taxon>Gammaproteobacteria</taxon>
        <taxon>Pseudomonadales</taxon>
        <taxon>Pseudomonadaceae</taxon>
        <taxon>Pseudomonas</taxon>
    </lineage>
</organism>
<comment type="catalytic activity">
    <reaction evidence="1">
        <text>ATP + protein L-histidine = ADP + protein N-phospho-L-histidine.</text>
        <dbReference type="EC" id="2.7.13.3"/>
    </reaction>
</comment>
<sequence>MLKDDLGQGAMPEKNRVEDGSNRKFHTFTVDAALLRELGERLVGKPYVALAELVKNSYDADATQVTVTFERDSITVSDNGAGMSRPEFIAYWLRVGTTHKQNQKLTERSRQVTGSKGVGRLSVQFLGDELEIISKGVDDTSAFRANVNWGEAREANDLVKAGAYISPSRSTTKIDGRYEHGTSVKIIGLKHQWLVEDLTDLAGELWFLKPPVELMGDDSDDVFDIQVKGLTSQAKKAFDSQMDRALENWIAIIEGKLSAGKSSGKNEVVVKFKNGDEYNASFPPVNRLLDEVDFKIYVFKLSGKQAGGINVHEARDYFRKFGGIHIYDNNFRLPFYGGDEQDWLGLEIDHSHRLNKSKLLPANLQVRSGLNDLPTNGRIFGAVKISTSHERTTATPIELNKGAYLNVQVTRDRLIDNDAFEELQHSVRWAIDFYAMRSFERRNIEKASARLDVPRTEEKVSEIRNQLFQLSMKLPDKLSAEVEAVSLKFKELEDLEEQRSSAINEERILLAALATSGMAALAMEHELHKELTVLSDMRKQLTDKNKILDMPKLISSLDNWAERTAKARKLFSPLMHEYDREKRNKYNVGKVLNRVVVNSEALLRQVSVEYEFPKTMILPAATLAAWNAVFQNVLINAVNAMIGSNKRLIFAYGETKGNKSSVIIADTGVGVRLSDSADLFKPFIRRLEIPEERKALGLGGMGIGLTIVKMVADSLDCTVSFVAPPVGFKTAFKLEWNHDEQD</sequence>
<dbReference type="Pfam" id="PF02518">
    <property type="entry name" value="HATPase_c"/>
    <property type="match status" value="1"/>
</dbReference>
<keyword evidence="5" id="KW-0418">Kinase</keyword>
<name>A0ABS6P085_9PSED</name>
<dbReference type="Proteomes" id="UP001048976">
    <property type="component" value="Unassembled WGS sequence"/>
</dbReference>
<dbReference type="PANTHER" id="PTHR44936">
    <property type="entry name" value="SENSOR PROTEIN CREC"/>
    <property type="match status" value="1"/>
</dbReference>
<feature type="region of interest" description="Disordered" evidence="7">
    <location>
        <begin position="1"/>
        <end position="20"/>
    </location>
</feature>
<dbReference type="InterPro" id="IPR005467">
    <property type="entry name" value="His_kinase_dom"/>
</dbReference>
<dbReference type="Pfam" id="PF13589">
    <property type="entry name" value="HATPase_c_3"/>
    <property type="match status" value="1"/>
</dbReference>
<dbReference type="InterPro" id="IPR003594">
    <property type="entry name" value="HATPase_dom"/>
</dbReference>
<reference evidence="9" key="1">
    <citation type="submission" date="2021-06" db="EMBL/GenBank/DDBJ databases">
        <title>Updating the genus Pseudomonas: Description of 43 new species and partition of the Pseudomonas putida group.</title>
        <authorList>
            <person name="Girard L."/>
            <person name="Lood C."/>
            <person name="Vandamme P."/>
            <person name="Rokni-Zadeh H."/>
            <person name="Van Noort V."/>
            <person name="Hofte M."/>
            <person name="Lavigne R."/>
            <person name="De Mot R."/>
        </authorList>
    </citation>
    <scope>NUCLEOTIDE SEQUENCE</scope>
    <source>
        <strain evidence="9">SWRI103</strain>
    </source>
</reference>
<evidence type="ECO:0000256" key="5">
    <source>
        <dbReference type="ARBA" id="ARBA00022777"/>
    </source>
</evidence>
<comment type="caution">
    <text evidence="9">The sequence shown here is derived from an EMBL/GenBank/DDBJ whole genome shotgun (WGS) entry which is preliminary data.</text>
</comment>
<accession>A0ABS6P085</accession>
<dbReference type="Gene3D" id="3.30.565.10">
    <property type="entry name" value="Histidine kinase-like ATPase, C-terminal domain"/>
    <property type="match status" value="2"/>
</dbReference>
<gene>
    <name evidence="9" type="ORF">KVG91_14925</name>
</gene>
<evidence type="ECO:0000256" key="1">
    <source>
        <dbReference type="ARBA" id="ARBA00000085"/>
    </source>
</evidence>
<dbReference type="InterPro" id="IPR050980">
    <property type="entry name" value="2C_sensor_his_kinase"/>
</dbReference>
<feature type="domain" description="Histidine kinase" evidence="8">
    <location>
        <begin position="522"/>
        <end position="738"/>
    </location>
</feature>
<dbReference type="EC" id="2.7.13.3" evidence="2"/>
<evidence type="ECO:0000256" key="6">
    <source>
        <dbReference type="ARBA" id="ARBA00022840"/>
    </source>
</evidence>